<dbReference type="Proteomes" id="UP001062443">
    <property type="component" value="Unassembled WGS sequence"/>
</dbReference>
<accession>A0ABQ0QLH1</accession>
<keyword evidence="1" id="KW-0732">Signal</keyword>
<organism evidence="2 3">
    <name type="scientific">Neokomagataea tanensis NBRC 106556</name>
    <dbReference type="NCBI Taxonomy" id="1223519"/>
    <lineage>
        <taxon>Bacteria</taxon>
        <taxon>Pseudomonadati</taxon>
        <taxon>Pseudomonadota</taxon>
        <taxon>Alphaproteobacteria</taxon>
        <taxon>Acetobacterales</taxon>
        <taxon>Acetobacteraceae</taxon>
        <taxon>Neokomagataea</taxon>
    </lineage>
</organism>
<protein>
    <recommendedName>
        <fullName evidence="4">Secreted protein</fullName>
    </recommendedName>
</protein>
<sequence>MAWAFVLFMLCCGSRCLAIIGARLVLTAGECGQADDSVNLGTINLCAALKVIIEGDDGRLGPADGAVLSCDGNFIATAGQADIKTRFKAHEVTVMVT</sequence>
<feature type="signal peptide" evidence="1">
    <location>
        <begin position="1"/>
        <end position="18"/>
    </location>
</feature>
<gene>
    <name evidence="2" type="ORF">AA106556_1972</name>
</gene>
<evidence type="ECO:0008006" key="4">
    <source>
        <dbReference type="Google" id="ProtNLM"/>
    </source>
</evidence>
<feature type="chain" id="PRO_5045204077" description="Secreted protein" evidence="1">
    <location>
        <begin position="19"/>
        <end position="97"/>
    </location>
</feature>
<dbReference type="EMBL" id="BAQB01000097">
    <property type="protein sequence ID" value="GBR49218.1"/>
    <property type="molecule type" value="Genomic_DNA"/>
</dbReference>
<comment type="caution">
    <text evidence="2">The sequence shown here is derived from an EMBL/GenBank/DDBJ whole genome shotgun (WGS) entry which is preliminary data.</text>
</comment>
<evidence type="ECO:0000313" key="3">
    <source>
        <dbReference type="Proteomes" id="UP001062443"/>
    </source>
</evidence>
<reference evidence="2" key="1">
    <citation type="submission" date="2013-04" db="EMBL/GenBank/DDBJ databases">
        <title>The genome sequencing project of 58 acetic acid bacteria.</title>
        <authorList>
            <person name="Okamoto-Kainuma A."/>
            <person name="Ishikawa M."/>
            <person name="Umino S."/>
            <person name="Koizumi Y."/>
            <person name="Shiwa Y."/>
            <person name="Yoshikawa H."/>
            <person name="Matsutani M."/>
            <person name="Matsushita K."/>
        </authorList>
    </citation>
    <scope>NUCLEOTIDE SEQUENCE</scope>
    <source>
        <strain evidence="2">NBRC 106556</strain>
    </source>
</reference>
<keyword evidence="3" id="KW-1185">Reference proteome</keyword>
<name>A0ABQ0QLH1_9PROT</name>
<proteinExistence type="predicted"/>
<evidence type="ECO:0000313" key="2">
    <source>
        <dbReference type="EMBL" id="GBR49218.1"/>
    </source>
</evidence>
<evidence type="ECO:0000256" key="1">
    <source>
        <dbReference type="SAM" id="SignalP"/>
    </source>
</evidence>